<accession>A0ABT9VNM3</accession>
<keyword evidence="1" id="KW-0812">Transmembrane</keyword>
<name>A0ABT9VNM3_9BACI</name>
<evidence type="ECO:0000313" key="3">
    <source>
        <dbReference type="Proteomes" id="UP001225646"/>
    </source>
</evidence>
<keyword evidence="1" id="KW-0472">Membrane</keyword>
<evidence type="ECO:0000256" key="1">
    <source>
        <dbReference type="SAM" id="Phobius"/>
    </source>
</evidence>
<dbReference type="RefSeq" id="WP_419151972.1">
    <property type="nucleotide sequence ID" value="NZ_JAUSTR010000005.1"/>
</dbReference>
<gene>
    <name evidence="2" type="ORF">J2S06_001653</name>
</gene>
<comment type="caution">
    <text evidence="2">The sequence shown here is derived from an EMBL/GenBank/DDBJ whole genome shotgun (WGS) entry which is preliminary data.</text>
</comment>
<feature type="transmembrane region" description="Helical" evidence="1">
    <location>
        <begin position="20"/>
        <end position="40"/>
    </location>
</feature>
<keyword evidence="1" id="KW-1133">Transmembrane helix</keyword>
<sequence length="42" mass="4744">MSSWLTPEEMEAKKERNKKLLYISIPLLAILLGAGITMLLNI</sequence>
<dbReference type="EMBL" id="JAUSTR010000005">
    <property type="protein sequence ID" value="MDQ0162576.1"/>
    <property type="molecule type" value="Genomic_DNA"/>
</dbReference>
<evidence type="ECO:0000313" key="2">
    <source>
        <dbReference type="EMBL" id="MDQ0162576.1"/>
    </source>
</evidence>
<proteinExistence type="predicted"/>
<organism evidence="2 3">
    <name type="scientific">Aeribacillus alveayuensis</name>
    <dbReference type="NCBI Taxonomy" id="279215"/>
    <lineage>
        <taxon>Bacteria</taxon>
        <taxon>Bacillati</taxon>
        <taxon>Bacillota</taxon>
        <taxon>Bacilli</taxon>
        <taxon>Bacillales</taxon>
        <taxon>Bacillaceae</taxon>
        <taxon>Aeribacillus</taxon>
    </lineage>
</organism>
<protein>
    <submittedName>
        <fullName evidence="2">Uncharacterized protein</fullName>
    </submittedName>
</protein>
<reference evidence="2 3" key="1">
    <citation type="submission" date="2023-07" db="EMBL/GenBank/DDBJ databases">
        <title>Genomic Encyclopedia of Type Strains, Phase IV (KMG-IV): sequencing the most valuable type-strain genomes for metagenomic binning, comparative biology and taxonomic classification.</title>
        <authorList>
            <person name="Goeker M."/>
        </authorList>
    </citation>
    <scope>NUCLEOTIDE SEQUENCE [LARGE SCALE GENOMIC DNA]</scope>
    <source>
        <strain evidence="2 3">DSM 19092</strain>
    </source>
</reference>
<dbReference type="Proteomes" id="UP001225646">
    <property type="component" value="Unassembled WGS sequence"/>
</dbReference>
<keyword evidence="3" id="KW-1185">Reference proteome</keyword>